<dbReference type="EMBL" id="JAUSRD010000001">
    <property type="protein sequence ID" value="MDP9891547.1"/>
    <property type="molecule type" value="Genomic_DNA"/>
</dbReference>
<keyword evidence="1" id="KW-0472">Membrane</keyword>
<feature type="transmembrane region" description="Helical" evidence="1">
    <location>
        <begin position="54"/>
        <end position="75"/>
    </location>
</feature>
<dbReference type="Proteomes" id="UP001242045">
    <property type="component" value="Unassembled WGS sequence"/>
</dbReference>
<name>A0AAW8CML9_9BURK</name>
<organism evidence="2 3">
    <name type="scientific">Variovorax boronicumulans</name>
    <dbReference type="NCBI Taxonomy" id="436515"/>
    <lineage>
        <taxon>Bacteria</taxon>
        <taxon>Pseudomonadati</taxon>
        <taxon>Pseudomonadota</taxon>
        <taxon>Betaproteobacteria</taxon>
        <taxon>Burkholderiales</taxon>
        <taxon>Comamonadaceae</taxon>
        <taxon>Variovorax</taxon>
    </lineage>
</organism>
<proteinExistence type="predicted"/>
<sequence>MNGFSSHHGLSLQPSTSPQAMTRTHWIVAAGIWVCAVLLAFAHRDELAASTVGTFALLALFAPAAIALYALVHVLGEGALVLLFLGAFKVVTLGQVRTDFGEAGLSFPWYGFARADDGALVASEAAMTLIAIAAYAVAGFIGYLFFA</sequence>
<dbReference type="AlphaFoldDB" id="A0AAW8CML9"/>
<evidence type="ECO:0000313" key="2">
    <source>
        <dbReference type="EMBL" id="MDP9891547.1"/>
    </source>
</evidence>
<feature type="transmembrane region" description="Helical" evidence="1">
    <location>
        <begin position="125"/>
        <end position="146"/>
    </location>
</feature>
<feature type="transmembrane region" description="Helical" evidence="1">
    <location>
        <begin position="24"/>
        <end position="42"/>
    </location>
</feature>
<comment type="caution">
    <text evidence="2">The sequence shown here is derived from an EMBL/GenBank/DDBJ whole genome shotgun (WGS) entry which is preliminary data.</text>
</comment>
<keyword evidence="1" id="KW-1133">Transmembrane helix</keyword>
<evidence type="ECO:0000256" key="1">
    <source>
        <dbReference type="SAM" id="Phobius"/>
    </source>
</evidence>
<protein>
    <submittedName>
        <fullName evidence="2">Uncharacterized protein</fullName>
    </submittedName>
</protein>
<reference evidence="2" key="1">
    <citation type="submission" date="2023-07" db="EMBL/GenBank/DDBJ databases">
        <title>Sorghum-associated microbial communities from plants grown in Nebraska, USA.</title>
        <authorList>
            <person name="Schachtman D."/>
        </authorList>
    </citation>
    <scope>NUCLEOTIDE SEQUENCE</scope>
    <source>
        <strain evidence="2">DS3754</strain>
    </source>
</reference>
<gene>
    <name evidence="2" type="ORF">J2W31_000643</name>
</gene>
<evidence type="ECO:0000313" key="3">
    <source>
        <dbReference type="Proteomes" id="UP001242045"/>
    </source>
</evidence>
<dbReference type="RefSeq" id="WP_307683797.1">
    <property type="nucleotide sequence ID" value="NZ_JAUSRD010000001.1"/>
</dbReference>
<keyword evidence="1" id="KW-0812">Transmembrane</keyword>
<accession>A0AAW8CML9</accession>